<feature type="compositionally biased region" description="Polar residues" evidence="1">
    <location>
        <begin position="321"/>
        <end position="331"/>
    </location>
</feature>
<comment type="caution">
    <text evidence="2">The sequence shown here is derived from an EMBL/GenBank/DDBJ whole genome shotgun (WGS) entry which is preliminary data.</text>
</comment>
<accession>A0AAD9NGU5</accession>
<feature type="region of interest" description="Disordered" evidence="1">
    <location>
        <begin position="293"/>
        <end position="331"/>
    </location>
</feature>
<sequence>MASTKSSDDPMDLGGFMQNFVLSNPFKDMHVIPSDKEPAKSDGGEPTKSIDSMDKTENSNGSSSGGGGTIKGTIPDLDKGLVIAVDNGQVLDTPKAHVGSNVVFAAALKLQKVSGAHAKVQKWLKNNYLHEPSYPLCKDARELIAEVQEHFPHITNMTLSKIMTFTFPNSVKVTNISGFHGYKGLLGKPQPEDYCNLDLLKAVSHCKLYGSISEAAQMFSVQASSVASLHYWHPDLTSLPVHVSVAEELSKNSPLAYPHTSPARDLHKLRHRTGSTHHGEYCDCCDCVTDPEDEQSTDSDAKPGSHVISDKASAIVKSEPQETSEADGNSVVSIESMSKDSGMAYSLLRSLLKQPRIEQYNGKSCDSEKRCEEDILDLAHDAAIKSEPVSSGYEDCDGDSLDTTAGDKHNDSHDGVVGNCNEIPANKMSADGDGISLNSSEVIELRAEVKRLKNGVSQQITKNRQQEVELLLSQREVLHLKSALCTQEVTIAELSQDFDNLHQQFSALKHKFKQALDHLDKEHNPPTKKKARYRAAINGNNS</sequence>
<feature type="region of interest" description="Disordered" evidence="1">
    <location>
        <begin position="28"/>
        <end position="71"/>
    </location>
</feature>
<keyword evidence="3" id="KW-1185">Reference proteome</keyword>
<evidence type="ECO:0000313" key="2">
    <source>
        <dbReference type="EMBL" id="KAK2166644.1"/>
    </source>
</evidence>
<dbReference type="EMBL" id="JAODUP010000037">
    <property type="protein sequence ID" value="KAK2166644.1"/>
    <property type="molecule type" value="Genomic_DNA"/>
</dbReference>
<dbReference type="AlphaFoldDB" id="A0AAD9NGU5"/>
<organism evidence="2 3">
    <name type="scientific">Paralvinella palmiformis</name>
    <dbReference type="NCBI Taxonomy" id="53620"/>
    <lineage>
        <taxon>Eukaryota</taxon>
        <taxon>Metazoa</taxon>
        <taxon>Spiralia</taxon>
        <taxon>Lophotrochozoa</taxon>
        <taxon>Annelida</taxon>
        <taxon>Polychaeta</taxon>
        <taxon>Sedentaria</taxon>
        <taxon>Canalipalpata</taxon>
        <taxon>Terebellida</taxon>
        <taxon>Terebelliformia</taxon>
        <taxon>Alvinellidae</taxon>
        <taxon>Paralvinella</taxon>
    </lineage>
</organism>
<evidence type="ECO:0000313" key="3">
    <source>
        <dbReference type="Proteomes" id="UP001208570"/>
    </source>
</evidence>
<gene>
    <name evidence="2" type="ORF">LSH36_37g12029</name>
</gene>
<reference evidence="2" key="1">
    <citation type="journal article" date="2023" name="Mol. Biol. Evol.">
        <title>Third-Generation Sequencing Reveals the Adaptive Role of the Epigenome in Three Deep-Sea Polychaetes.</title>
        <authorList>
            <person name="Perez M."/>
            <person name="Aroh O."/>
            <person name="Sun Y."/>
            <person name="Lan Y."/>
            <person name="Juniper S.K."/>
            <person name="Young C.R."/>
            <person name="Angers B."/>
            <person name="Qian P.Y."/>
        </authorList>
    </citation>
    <scope>NUCLEOTIDE SEQUENCE</scope>
    <source>
        <strain evidence="2">P08H-3</strain>
    </source>
</reference>
<proteinExistence type="predicted"/>
<name>A0AAD9NGU5_9ANNE</name>
<feature type="compositionally biased region" description="Basic and acidic residues" evidence="1">
    <location>
        <begin position="28"/>
        <end position="45"/>
    </location>
</feature>
<protein>
    <submittedName>
        <fullName evidence="2">Uncharacterized protein</fullName>
    </submittedName>
</protein>
<evidence type="ECO:0000256" key="1">
    <source>
        <dbReference type="SAM" id="MobiDB-lite"/>
    </source>
</evidence>
<dbReference type="Proteomes" id="UP001208570">
    <property type="component" value="Unassembled WGS sequence"/>
</dbReference>